<feature type="compositionally biased region" description="Basic residues" evidence="1">
    <location>
        <begin position="566"/>
        <end position="583"/>
    </location>
</feature>
<feature type="compositionally biased region" description="Low complexity" evidence="1">
    <location>
        <begin position="543"/>
        <end position="561"/>
    </location>
</feature>
<dbReference type="KEGG" id="adl:AURDEDRAFT_131516"/>
<feature type="region of interest" description="Disordered" evidence="1">
    <location>
        <begin position="159"/>
        <end position="237"/>
    </location>
</feature>
<name>J0D4T5_AURST</name>
<feature type="compositionally biased region" description="Basic and acidic residues" evidence="1">
    <location>
        <begin position="190"/>
        <end position="204"/>
    </location>
</feature>
<feature type="region of interest" description="Disordered" evidence="1">
    <location>
        <begin position="272"/>
        <end position="362"/>
    </location>
</feature>
<feature type="region of interest" description="Disordered" evidence="1">
    <location>
        <begin position="436"/>
        <end position="494"/>
    </location>
</feature>
<keyword evidence="3" id="KW-1185">Reference proteome</keyword>
<sequence>MEYKARIDTSNIIAGTESVRGVAMRRQARATVTSVPSAGQAQRRQESGDSSLTSLSDVVMEPDAGNSAVPGLVGHVAGTGTEGAHGQDPEHLGSADGRIIARALGAAEGQEDNALSTRTADEPDAQSPVGNQARLAQVAMEHTWKDTLDSQGFVVPKRVAKSRSRSGSEGSARVTGAQVFNTAFYDPDAENEKPPKKESTRWSDFEDDDGFGPIPEDWMVDPPRKSTPVKKESQSPTLRWDSVLESAISGLSPNTKDMWRCRNYATRLVVDDSSESVATPSDQSDAELKEQDTVRHQGVLASSVRVQERSESESAAGQIPTLMKGKWRADEPVPGPSHLRPKTPRVYPKPTVEEVTDDEEDWRATQMRHDKKMAKELHEQLNGESAFIEELPPLSEESVKDDANDDEIVMAHVKGADGRMHDVYLPISSVKAALAPETRRKRAKVPSKLQERERSKRQSEDTKHTAKSEDPRRSSTRFSDIKHSFGAQVPLRAGTHSLGLYANARVPEYQMPMNSVLSAAQHRIQKGRNQSRGDPDDGDDDSSSSNSSLSSESPPSSANSSDSDRTRKRKRQRRKVWKHKQKQRKLELAAIKPDPPAKYDGEARWDRFEEFMILCYKFFNDSYSMLSAWNGQTAFPWRDLGESYSPGWTTAHVANPQKAGNNNTMKAKDCKAVNSVNKPAKSLRAVTVAPEEARVRREIRRATQLGFMAVRIEDPHDDPEFITARDKVVCEWMKTKLMSGIPYPNDPYEGAYDKDRFAVVSWPHSPRIFMITDKAVGVGYNVRADQIFDEKFDLVDWLAAFKCEQRACPDTTPEEEVDWDEIFWQADAAKNDILIAEMKAAEEEEDYSRVLQYSMSDFVPSADDKVRLRLRNKGSGWYRRYRYFNEQRQCFVRGRLTEDGAARLDENRWHAGDWNYFRMMQRAYLAKGLPFPSSLLSPPDDTIKVPNCVLARRDACTGACRIVLK</sequence>
<evidence type="ECO:0000256" key="1">
    <source>
        <dbReference type="SAM" id="MobiDB-lite"/>
    </source>
</evidence>
<feature type="region of interest" description="Disordered" evidence="1">
    <location>
        <begin position="522"/>
        <end position="596"/>
    </location>
</feature>
<feature type="compositionally biased region" description="Basic and acidic residues" evidence="1">
    <location>
        <begin position="286"/>
        <end position="295"/>
    </location>
</feature>
<gene>
    <name evidence="2" type="ORF">AURDEDRAFT_131516</name>
</gene>
<dbReference type="InParanoid" id="J0D4T5"/>
<protein>
    <submittedName>
        <fullName evidence="2">Uncharacterized protein</fullName>
    </submittedName>
</protein>
<feature type="compositionally biased region" description="Basic and acidic residues" evidence="1">
    <location>
        <begin position="449"/>
        <end position="483"/>
    </location>
</feature>
<accession>J0D4T5</accession>
<proteinExistence type="predicted"/>
<feature type="region of interest" description="Disordered" evidence="1">
    <location>
        <begin position="108"/>
        <end position="129"/>
    </location>
</feature>
<organism evidence="2 3">
    <name type="scientific">Auricularia subglabra (strain TFB-10046 / SS5)</name>
    <name type="common">White-rot fungus</name>
    <name type="synonym">Auricularia delicata (strain TFB10046)</name>
    <dbReference type="NCBI Taxonomy" id="717982"/>
    <lineage>
        <taxon>Eukaryota</taxon>
        <taxon>Fungi</taxon>
        <taxon>Dikarya</taxon>
        <taxon>Basidiomycota</taxon>
        <taxon>Agaricomycotina</taxon>
        <taxon>Agaricomycetes</taxon>
        <taxon>Auriculariales</taxon>
        <taxon>Auriculariaceae</taxon>
        <taxon>Auricularia</taxon>
    </lineage>
</organism>
<dbReference type="AlphaFoldDB" id="J0D4T5"/>
<feature type="region of interest" description="Disordered" evidence="1">
    <location>
        <begin position="31"/>
        <end position="52"/>
    </location>
</feature>
<evidence type="ECO:0000313" key="2">
    <source>
        <dbReference type="EMBL" id="EJD33769.1"/>
    </source>
</evidence>
<dbReference type="Proteomes" id="UP000006514">
    <property type="component" value="Unassembled WGS sequence"/>
</dbReference>
<reference evidence="3" key="1">
    <citation type="journal article" date="2012" name="Science">
        <title>The Paleozoic origin of enzymatic lignin decomposition reconstructed from 31 fungal genomes.</title>
        <authorList>
            <person name="Floudas D."/>
            <person name="Binder M."/>
            <person name="Riley R."/>
            <person name="Barry K."/>
            <person name="Blanchette R.A."/>
            <person name="Henrissat B."/>
            <person name="Martinez A.T."/>
            <person name="Otillar R."/>
            <person name="Spatafora J.W."/>
            <person name="Yadav J.S."/>
            <person name="Aerts A."/>
            <person name="Benoit I."/>
            <person name="Boyd A."/>
            <person name="Carlson A."/>
            <person name="Copeland A."/>
            <person name="Coutinho P.M."/>
            <person name="de Vries R.P."/>
            <person name="Ferreira P."/>
            <person name="Findley K."/>
            <person name="Foster B."/>
            <person name="Gaskell J."/>
            <person name="Glotzer D."/>
            <person name="Gorecki P."/>
            <person name="Heitman J."/>
            <person name="Hesse C."/>
            <person name="Hori C."/>
            <person name="Igarashi K."/>
            <person name="Jurgens J.A."/>
            <person name="Kallen N."/>
            <person name="Kersten P."/>
            <person name="Kohler A."/>
            <person name="Kuees U."/>
            <person name="Kumar T.K.A."/>
            <person name="Kuo A."/>
            <person name="LaButti K."/>
            <person name="Larrondo L.F."/>
            <person name="Lindquist E."/>
            <person name="Ling A."/>
            <person name="Lombard V."/>
            <person name="Lucas S."/>
            <person name="Lundell T."/>
            <person name="Martin R."/>
            <person name="McLaughlin D.J."/>
            <person name="Morgenstern I."/>
            <person name="Morin E."/>
            <person name="Murat C."/>
            <person name="Nagy L.G."/>
            <person name="Nolan M."/>
            <person name="Ohm R.A."/>
            <person name="Patyshakuliyeva A."/>
            <person name="Rokas A."/>
            <person name="Ruiz-Duenas F.J."/>
            <person name="Sabat G."/>
            <person name="Salamov A."/>
            <person name="Samejima M."/>
            <person name="Schmutz J."/>
            <person name="Slot J.C."/>
            <person name="St John F."/>
            <person name="Stenlid J."/>
            <person name="Sun H."/>
            <person name="Sun S."/>
            <person name="Syed K."/>
            <person name="Tsang A."/>
            <person name="Wiebenga A."/>
            <person name="Young D."/>
            <person name="Pisabarro A."/>
            <person name="Eastwood D.C."/>
            <person name="Martin F."/>
            <person name="Cullen D."/>
            <person name="Grigoriev I.V."/>
            <person name="Hibbett D.S."/>
        </authorList>
    </citation>
    <scope>NUCLEOTIDE SEQUENCE [LARGE SCALE GENOMIC DNA]</scope>
    <source>
        <strain evidence="3">TFB10046</strain>
    </source>
</reference>
<dbReference type="EMBL" id="JH688090">
    <property type="protein sequence ID" value="EJD33769.1"/>
    <property type="molecule type" value="Genomic_DNA"/>
</dbReference>
<evidence type="ECO:0000313" key="3">
    <source>
        <dbReference type="Proteomes" id="UP000006514"/>
    </source>
</evidence>